<accession>A0A6C0IQ76</accession>
<dbReference type="PANTHER" id="PTHR43630">
    <property type="entry name" value="POLY-BETA-1,6-N-ACETYL-D-GLUCOSAMINE SYNTHASE"/>
    <property type="match status" value="1"/>
</dbReference>
<dbReference type="SUPFAM" id="SSF53448">
    <property type="entry name" value="Nucleotide-diphospho-sugar transferases"/>
    <property type="match status" value="1"/>
</dbReference>
<dbReference type="EMBL" id="MN740230">
    <property type="protein sequence ID" value="QHT94740.1"/>
    <property type="molecule type" value="Genomic_DNA"/>
</dbReference>
<evidence type="ECO:0000313" key="2">
    <source>
        <dbReference type="EMBL" id="QHT94740.1"/>
    </source>
</evidence>
<dbReference type="InterPro" id="IPR011990">
    <property type="entry name" value="TPR-like_helical_dom_sf"/>
</dbReference>
<dbReference type="SUPFAM" id="SSF48452">
    <property type="entry name" value="TPR-like"/>
    <property type="match status" value="1"/>
</dbReference>
<protein>
    <recommendedName>
        <fullName evidence="1">Glycosyltransferase 2-like domain-containing protein</fullName>
    </recommendedName>
</protein>
<evidence type="ECO:0000259" key="1">
    <source>
        <dbReference type="Pfam" id="PF00535"/>
    </source>
</evidence>
<dbReference type="InterPro" id="IPR029044">
    <property type="entry name" value="Nucleotide-diphossugar_trans"/>
</dbReference>
<dbReference type="AlphaFoldDB" id="A0A6C0IQ76"/>
<sequence length="718" mass="84672">MEKNFLQKVYKYENNICNIHRMETPKICLNMIVKNEGKIITRLLDSVVKLIDTYVICDTGSTDNTVDIICKYFEEKQMEGKVIVKKFEDFGKTRSYALSQCINEDNADYILLLDADMQLIINPLLDINEFKNTLTDDAYYMMQGNDAFQYKNVRLVRNKTRFYYLGATHEYITSDSTYIMNMISKTDIFINDIGDGGSKSSKYSRDIELLKTGLEKEPRNERYMFYLANSYKDNKQYEEAILYYNLRIVSKGWDQEIWCSHYYKGLCYKHLNKMPEAVDAWLDAFQCMPHRLESIYEIIQHYRIKGHQRVAYHFYLMSTNYRSKIAENDQLFLVKDIYDYKLDYELSILGYYMALDTYTMNNLCINLLNVPSLHSSYKENILSNYKYYAVDLTRLKMDKAIALDTLKENGTQMTMKHSYEFHNSTPSICFHNNQLVVVTRYVNYYIDKDGFYKAKGLTGHYCNLETIETRNMCAVYDITDDALTLSRQFEIKYDASMDGFYKGIEDIRITSMENELYFTGNRITQYPDLNITIEYGKLDLKNEQLCSTLLNIENKSKIEKNWVLFPDGDKQRIIYKWHPLTICDIENPELKTDDLQTNSVRIIKTVDTPPIFKDIRGSTNGVVIDDEIWFIAHIVSYETKRQYYHLFVVLDKNTMTIKRYSRLCTFSANKVEYTLGFDYVTDKKQFIVGYSKNDSDTDFYTIARENVEQLMIDNHEST</sequence>
<proteinExistence type="predicted"/>
<feature type="domain" description="Glycosyltransferase 2-like" evidence="1">
    <location>
        <begin position="31"/>
        <end position="119"/>
    </location>
</feature>
<dbReference type="Pfam" id="PF00535">
    <property type="entry name" value="Glycos_transf_2"/>
    <property type="match status" value="1"/>
</dbReference>
<name>A0A6C0IQ76_9ZZZZ</name>
<dbReference type="InterPro" id="IPR001173">
    <property type="entry name" value="Glyco_trans_2-like"/>
</dbReference>
<dbReference type="Gene3D" id="1.25.40.10">
    <property type="entry name" value="Tetratricopeptide repeat domain"/>
    <property type="match status" value="1"/>
</dbReference>
<dbReference type="PANTHER" id="PTHR43630:SF2">
    <property type="entry name" value="GLYCOSYLTRANSFERASE"/>
    <property type="match status" value="1"/>
</dbReference>
<reference evidence="2" key="1">
    <citation type="journal article" date="2020" name="Nature">
        <title>Giant virus diversity and host interactions through global metagenomics.</title>
        <authorList>
            <person name="Schulz F."/>
            <person name="Roux S."/>
            <person name="Paez-Espino D."/>
            <person name="Jungbluth S."/>
            <person name="Walsh D.A."/>
            <person name="Denef V.J."/>
            <person name="McMahon K.D."/>
            <person name="Konstantinidis K.T."/>
            <person name="Eloe-Fadrosh E.A."/>
            <person name="Kyrpides N.C."/>
            <person name="Woyke T."/>
        </authorList>
    </citation>
    <scope>NUCLEOTIDE SEQUENCE</scope>
    <source>
        <strain evidence="2">GVMAG-M-3300024261-26</strain>
    </source>
</reference>
<organism evidence="2">
    <name type="scientific">viral metagenome</name>
    <dbReference type="NCBI Taxonomy" id="1070528"/>
    <lineage>
        <taxon>unclassified sequences</taxon>
        <taxon>metagenomes</taxon>
        <taxon>organismal metagenomes</taxon>
    </lineage>
</organism>
<dbReference type="Gene3D" id="3.90.550.10">
    <property type="entry name" value="Spore Coat Polysaccharide Biosynthesis Protein SpsA, Chain A"/>
    <property type="match status" value="1"/>
</dbReference>